<evidence type="ECO:0000256" key="7">
    <source>
        <dbReference type="ARBA" id="ARBA00022801"/>
    </source>
</evidence>
<dbReference type="STRING" id="407036.SAMN05216243_0593"/>
<keyword evidence="14" id="KW-1185">Reference proteome</keyword>
<comment type="similarity">
    <text evidence="4 12">Belongs to the purine nucleoside phosphorylase YfiH/LACC1 family.</text>
</comment>
<comment type="cofactor">
    <cofactor evidence="2">
        <name>Zn(2+)</name>
        <dbReference type="ChEBI" id="CHEBI:29105"/>
    </cofactor>
</comment>
<evidence type="ECO:0000256" key="11">
    <source>
        <dbReference type="ARBA" id="ARBA00049893"/>
    </source>
</evidence>
<comment type="catalytic activity">
    <reaction evidence="11">
        <text>S-methyl-5'-thioadenosine + phosphate = 5-(methylsulfanyl)-alpha-D-ribose 1-phosphate + adenine</text>
        <dbReference type="Rhea" id="RHEA:11852"/>
        <dbReference type="ChEBI" id="CHEBI:16708"/>
        <dbReference type="ChEBI" id="CHEBI:17509"/>
        <dbReference type="ChEBI" id="CHEBI:43474"/>
        <dbReference type="ChEBI" id="CHEBI:58533"/>
        <dbReference type="EC" id="2.4.2.28"/>
    </reaction>
    <physiologicalReaction direction="left-to-right" evidence="11">
        <dbReference type="Rhea" id="RHEA:11853"/>
    </physiologicalReaction>
</comment>
<evidence type="ECO:0000256" key="2">
    <source>
        <dbReference type="ARBA" id="ARBA00001947"/>
    </source>
</evidence>
<dbReference type="CDD" id="cd16833">
    <property type="entry name" value="YfiH"/>
    <property type="match status" value="1"/>
</dbReference>
<evidence type="ECO:0000256" key="12">
    <source>
        <dbReference type="RuleBase" id="RU361274"/>
    </source>
</evidence>
<evidence type="ECO:0000256" key="6">
    <source>
        <dbReference type="ARBA" id="ARBA00022723"/>
    </source>
</evidence>
<evidence type="ECO:0000256" key="9">
    <source>
        <dbReference type="ARBA" id="ARBA00047989"/>
    </source>
</evidence>
<evidence type="ECO:0000256" key="10">
    <source>
        <dbReference type="ARBA" id="ARBA00048968"/>
    </source>
</evidence>
<comment type="catalytic activity">
    <reaction evidence="10">
        <text>adenosine + phosphate = alpha-D-ribose 1-phosphate + adenine</text>
        <dbReference type="Rhea" id="RHEA:27642"/>
        <dbReference type="ChEBI" id="CHEBI:16335"/>
        <dbReference type="ChEBI" id="CHEBI:16708"/>
        <dbReference type="ChEBI" id="CHEBI:43474"/>
        <dbReference type="ChEBI" id="CHEBI:57720"/>
        <dbReference type="EC" id="2.4.2.1"/>
    </reaction>
    <physiologicalReaction direction="left-to-right" evidence="10">
        <dbReference type="Rhea" id="RHEA:27643"/>
    </physiologicalReaction>
</comment>
<sequence length="268" mass="29325">MKDPFQHNDCSTLILQDWLRRDASLTAGITMRKGGVGKPPFETMNLGLHVNDEEDTVLANRRKLADITGFPLDSWVAGEQIHGTDIAIVTSSDKGKGAITTADSLEGCDGLITNQPGILCTAFFADCVPLYFFDPLTGWLGIAHAGWRGTVKGMAAEMVKKLRDQGVALNRLLAAIGPSIGAEVYEVDNYVIEQIPAGLADRVVTWKENSSFLDLKKLNQEILQQAGIPSENISRTSLCTFSEEDKFFSHRRDKGTTGRMLGFIGYQT</sequence>
<dbReference type="PANTHER" id="PTHR30616">
    <property type="entry name" value="UNCHARACTERIZED PROTEIN YFIH"/>
    <property type="match status" value="1"/>
</dbReference>
<dbReference type="RefSeq" id="WP_093210893.1">
    <property type="nucleotide sequence ID" value="NZ_FNFL01000001.1"/>
</dbReference>
<dbReference type="GO" id="GO:0017061">
    <property type="term" value="F:S-methyl-5-thioadenosine phosphorylase activity"/>
    <property type="evidence" value="ECO:0007669"/>
    <property type="project" value="UniProtKB-EC"/>
</dbReference>
<evidence type="ECO:0000256" key="5">
    <source>
        <dbReference type="ARBA" id="ARBA00022679"/>
    </source>
</evidence>
<evidence type="ECO:0000256" key="3">
    <source>
        <dbReference type="ARBA" id="ARBA00003215"/>
    </source>
</evidence>
<proteinExistence type="inferred from homology"/>
<dbReference type="Proteomes" id="UP000198694">
    <property type="component" value="Unassembled WGS sequence"/>
</dbReference>
<evidence type="ECO:0000256" key="4">
    <source>
        <dbReference type="ARBA" id="ARBA00007353"/>
    </source>
</evidence>
<evidence type="ECO:0000313" key="13">
    <source>
        <dbReference type="EMBL" id="SDJ73939.1"/>
    </source>
</evidence>
<dbReference type="Pfam" id="PF02578">
    <property type="entry name" value="Cu-oxidase_4"/>
    <property type="match status" value="1"/>
</dbReference>
<keyword evidence="8" id="KW-0862">Zinc</keyword>
<comment type="catalytic activity">
    <reaction evidence="1">
        <text>inosine + phosphate = alpha-D-ribose 1-phosphate + hypoxanthine</text>
        <dbReference type="Rhea" id="RHEA:27646"/>
        <dbReference type="ChEBI" id="CHEBI:17368"/>
        <dbReference type="ChEBI" id="CHEBI:17596"/>
        <dbReference type="ChEBI" id="CHEBI:43474"/>
        <dbReference type="ChEBI" id="CHEBI:57720"/>
        <dbReference type="EC" id="2.4.2.1"/>
    </reaction>
    <physiologicalReaction direction="left-to-right" evidence="1">
        <dbReference type="Rhea" id="RHEA:27647"/>
    </physiologicalReaction>
</comment>
<accession>A0A1G8W6N3</accession>
<dbReference type="AlphaFoldDB" id="A0A1G8W6N3"/>
<comment type="function">
    <text evidence="3">Purine nucleoside enzyme that catalyzes the phosphorolysis of adenosine and inosine nucleosides, yielding D-ribose 1-phosphate and the respective free bases, adenine and hypoxanthine. Also catalyzes the phosphorolysis of S-methyl-5'-thioadenosine into adenine and S-methyl-5-thio-alpha-D-ribose 1-phosphate. Also has adenosine deaminase activity.</text>
</comment>
<keyword evidence="5" id="KW-0808">Transferase</keyword>
<evidence type="ECO:0000313" key="14">
    <source>
        <dbReference type="Proteomes" id="UP000198694"/>
    </source>
</evidence>
<protein>
    <recommendedName>
        <fullName evidence="12">Purine nucleoside phosphorylase</fullName>
    </recommendedName>
</protein>
<dbReference type="PANTHER" id="PTHR30616:SF2">
    <property type="entry name" value="PURINE NUCLEOSIDE PHOSPHORYLASE LACC1"/>
    <property type="match status" value="1"/>
</dbReference>
<organism evidence="13 14">
    <name type="scientific">Sediminibacillus albus</name>
    <dbReference type="NCBI Taxonomy" id="407036"/>
    <lineage>
        <taxon>Bacteria</taxon>
        <taxon>Bacillati</taxon>
        <taxon>Bacillota</taxon>
        <taxon>Bacilli</taxon>
        <taxon>Bacillales</taxon>
        <taxon>Bacillaceae</taxon>
        <taxon>Sediminibacillus</taxon>
    </lineage>
</organism>
<keyword evidence="6" id="KW-0479">Metal-binding</keyword>
<evidence type="ECO:0000256" key="8">
    <source>
        <dbReference type="ARBA" id="ARBA00022833"/>
    </source>
</evidence>
<dbReference type="EMBL" id="FNFL01000001">
    <property type="protein sequence ID" value="SDJ73939.1"/>
    <property type="molecule type" value="Genomic_DNA"/>
</dbReference>
<dbReference type="InterPro" id="IPR038371">
    <property type="entry name" value="Cu_polyphenol_OxRdtase_sf"/>
</dbReference>
<dbReference type="Gene3D" id="3.60.140.10">
    <property type="entry name" value="CNF1/YfiH-like putative cysteine hydrolases"/>
    <property type="match status" value="1"/>
</dbReference>
<dbReference type="GO" id="GO:0005507">
    <property type="term" value="F:copper ion binding"/>
    <property type="evidence" value="ECO:0007669"/>
    <property type="project" value="TreeGrafter"/>
</dbReference>
<name>A0A1G8W6N3_9BACI</name>
<evidence type="ECO:0000256" key="1">
    <source>
        <dbReference type="ARBA" id="ARBA00000553"/>
    </source>
</evidence>
<gene>
    <name evidence="13" type="ORF">SAMN05216243_0593</name>
</gene>
<dbReference type="InterPro" id="IPR011324">
    <property type="entry name" value="Cytotoxic_necrot_fac-like_cat"/>
</dbReference>
<dbReference type="SUPFAM" id="SSF64438">
    <property type="entry name" value="CNF1/YfiH-like putative cysteine hydrolases"/>
    <property type="match status" value="1"/>
</dbReference>
<reference evidence="13 14" key="1">
    <citation type="submission" date="2016-10" db="EMBL/GenBank/DDBJ databases">
        <authorList>
            <person name="de Groot N.N."/>
        </authorList>
    </citation>
    <scope>NUCLEOTIDE SEQUENCE [LARGE SCALE GENOMIC DNA]</scope>
    <source>
        <strain evidence="13 14">CGMCC 1.6502</strain>
    </source>
</reference>
<dbReference type="GO" id="GO:0016787">
    <property type="term" value="F:hydrolase activity"/>
    <property type="evidence" value="ECO:0007669"/>
    <property type="project" value="UniProtKB-KW"/>
</dbReference>
<keyword evidence="7" id="KW-0378">Hydrolase</keyword>
<dbReference type="OrthoDB" id="4279at2"/>
<comment type="catalytic activity">
    <reaction evidence="9">
        <text>adenosine + H2O + H(+) = inosine + NH4(+)</text>
        <dbReference type="Rhea" id="RHEA:24408"/>
        <dbReference type="ChEBI" id="CHEBI:15377"/>
        <dbReference type="ChEBI" id="CHEBI:15378"/>
        <dbReference type="ChEBI" id="CHEBI:16335"/>
        <dbReference type="ChEBI" id="CHEBI:17596"/>
        <dbReference type="ChEBI" id="CHEBI:28938"/>
        <dbReference type="EC" id="3.5.4.4"/>
    </reaction>
    <physiologicalReaction direction="left-to-right" evidence="9">
        <dbReference type="Rhea" id="RHEA:24409"/>
    </physiologicalReaction>
</comment>
<dbReference type="InterPro" id="IPR003730">
    <property type="entry name" value="Cu_polyphenol_OxRdtase"/>
</dbReference>
<dbReference type="NCBIfam" id="TIGR00726">
    <property type="entry name" value="peptidoglycan editing factor PgeF"/>
    <property type="match status" value="1"/>
</dbReference>